<dbReference type="Proteomes" id="UP000199052">
    <property type="component" value="Unassembled WGS sequence"/>
</dbReference>
<reference evidence="2 5" key="2">
    <citation type="submission" date="2020-07" db="EMBL/GenBank/DDBJ databases">
        <title>Sequencing the genomes of 1000 actinobacteria strains.</title>
        <authorList>
            <person name="Klenk H.-P."/>
        </authorList>
    </citation>
    <scope>NUCLEOTIDE SEQUENCE [LARGE SCALE GENOMIC DNA]</scope>
    <source>
        <strain evidence="2 5">DSM 45117</strain>
    </source>
</reference>
<evidence type="ECO:0000313" key="5">
    <source>
        <dbReference type="Proteomes" id="UP000533017"/>
    </source>
</evidence>
<evidence type="ECO:0000313" key="3">
    <source>
        <dbReference type="EMBL" id="SFH52358.1"/>
    </source>
</evidence>
<dbReference type="Pfam" id="PF11918">
    <property type="entry name" value="Peptidase_S41_N"/>
    <property type="match status" value="1"/>
</dbReference>
<dbReference type="GO" id="GO:0006508">
    <property type="term" value="P:proteolysis"/>
    <property type="evidence" value="ECO:0007669"/>
    <property type="project" value="InterPro"/>
</dbReference>
<dbReference type="STRING" id="504797.SAMN05421678_12030"/>
<sequence length="308" mass="32681">MQTQTRAASALSPQQIETVVASTADAVEAEFFAPSRGCAIAAHVRRLATEGHYTGLCDPAALAERVTADMQAVQPDLHLRLVFRPDGVIDQTDEAAEDAFWQEEARRTAGGVRGVHRLDGDIALLDLAPALSDPRYGGEAIVAAMQLVADAAALVIDLRDNRGGTPEAVALICGYLFGPEPVHLIDVESAAGTHQHWTPAWVPGRRFGPDKPLLVLVSGWTFSGGEELAFDLQELGRARVVGEQTRGGAHPRVGVRVHSHLEATVPCARSVSPRSGTNWEGVGILPDLPVAADEALDVALRHLATDGT</sequence>
<organism evidence="3 4">
    <name type="scientific">Actinopolymorpha cephalotaxi</name>
    <dbReference type="NCBI Taxonomy" id="504797"/>
    <lineage>
        <taxon>Bacteria</taxon>
        <taxon>Bacillati</taxon>
        <taxon>Actinomycetota</taxon>
        <taxon>Actinomycetes</taxon>
        <taxon>Propionibacteriales</taxon>
        <taxon>Actinopolymorphaceae</taxon>
        <taxon>Actinopolymorpha</taxon>
    </lineage>
</organism>
<dbReference type="InterPro" id="IPR005151">
    <property type="entry name" value="Tail-specific_protease"/>
</dbReference>
<dbReference type="PANTHER" id="PTHR11261:SF3">
    <property type="entry name" value="RETINOL-BINDING PROTEIN 3"/>
    <property type="match status" value="1"/>
</dbReference>
<dbReference type="EMBL" id="FOOI01000020">
    <property type="protein sequence ID" value="SFH52358.1"/>
    <property type="molecule type" value="Genomic_DNA"/>
</dbReference>
<feature type="domain" description="Tail specific protease" evidence="1">
    <location>
        <begin position="104"/>
        <end position="291"/>
    </location>
</feature>
<dbReference type="InterPro" id="IPR029045">
    <property type="entry name" value="ClpP/crotonase-like_dom_sf"/>
</dbReference>
<dbReference type="CDD" id="cd07563">
    <property type="entry name" value="Peptidase_S41_IRBP"/>
    <property type="match status" value="1"/>
</dbReference>
<dbReference type="RefSeq" id="WP_175542791.1">
    <property type="nucleotide sequence ID" value="NZ_FOOI01000020.1"/>
</dbReference>
<dbReference type="Gene3D" id="3.30.750.44">
    <property type="match status" value="1"/>
</dbReference>
<name>A0A1I3AQB0_9ACTN</name>
<proteinExistence type="predicted"/>
<gene>
    <name evidence="2" type="ORF">FHR37_004867</name>
    <name evidence="3" type="ORF">SAMN05421678_12030</name>
</gene>
<dbReference type="GO" id="GO:0008236">
    <property type="term" value="F:serine-type peptidase activity"/>
    <property type="evidence" value="ECO:0007669"/>
    <property type="project" value="InterPro"/>
</dbReference>
<evidence type="ECO:0000313" key="4">
    <source>
        <dbReference type="Proteomes" id="UP000199052"/>
    </source>
</evidence>
<dbReference type="SMART" id="SM00245">
    <property type="entry name" value="TSPc"/>
    <property type="match status" value="1"/>
</dbReference>
<accession>A0A1I3AQB0</accession>
<protein>
    <submittedName>
        <fullName evidence="3">N-terminal domain of Peptidase_S41</fullName>
    </submittedName>
</protein>
<reference evidence="3 4" key="1">
    <citation type="submission" date="2016-10" db="EMBL/GenBank/DDBJ databases">
        <authorList>
            <person name="de Groot N.N."/>
        </authorList>
    </citation>
    <scope>NUCLEOTIDE SEQUENCE [LARGE SCALE GENOMIC DNA]</scope>
    <source>
        <strain evidence="3 4">CPCC 202808</strain>
    </source>
</reference>
<evidence type="ECO:0000313" key="2">
    <source>
        <dbReference type="EMBL" id="NYH86016.1"/>
    </source>
</evidence>
<dbReference type="Gene3D" id="3.90.226.10">
    <property type="entry name" value="2-enoyl-CoA Hydratase, Chain A, domain 1"/>
    <property type="match status" value="1"/>
</dbReference>
<dbReference type="Pfam" id="PF03572">
    <property type="entry name" value="Peptidase_S41"/>
    <property type="match status" value="1"/>
</dbReference>
<dbReference type="EMBL" id="JACBZA010000001">
    <property type="protein sequence ID" value="NYH86016.1"/>
    <property type="molecule type" value="Genomic_DNA"/>
</dbReference>
<dbReference type="SUPFAM" id="SSF52096">
    <property type="entry name" value="ClpP/crotonase"/>
    <property type="match status" value="1"/>
</dbReference>
<evidence type="ECO:0000259" key="1">
    <source>
        <dbReference type="SMART" id="SM00245"/>
    </source>
</evidence>
<keyword evidence="5" id="KW-1185">Reference proteome</keyword>
<dbReference type="PANTHER" id="PTHR11261">
    <property type="entry name" value="INTERPHOTORECEPTOR RETINOID-BINDING PROTEIN"/>
    <property type="match status" value="1"/>
</dbReference>
<dbReference type="AlphaFoldDB" id="A0A1I3AQB0"/>
<dbReference type="Proteomes" id="UP000533017">
    <property type="component" value="Unassembled WGS sequence"/>
</dbReference>